<name>A6GIT6_9BACT</name>
<dbReference type="STRING" id="391625.PPSIR1_14780"/>
<gene>
    <name evidence="1" type="ORF">PPSIR1_14780</name>
</gene>
<comment type="caution">
    <text evidence="1">The sequence shown here is derived from an EMBL/GenBank/DDBJ whole genome shotgun (WGS) entry which is preliminary data.</text>
</comment>
<accession>A6GIT6</accession>
<dbReference type="EMBL" id="ABCS01000142">
    <property type="protein sequence ID" value="EDM74231.1"/>
    <property type="molecule type" value="Genomic_DNA"/>
</dbReference>
<keyword evidence="2" id="KW-1185">Reference proteome</keyword>
<sequence>MASNDPYISKIPGDTIRSEDWNNLQVFARTDINTAQQGADVNASAIGGLQSAQAELDASLTALGDQLGELEGDLALATTLAPSTAALTLIEARSAPDTELPLEPDLELDVGLLRYGVRLSFTGLGAPTAAQLRRCCRVELDAPTPLGGPLVAEAAQPFALQTLSLDGVAAQVDDALVWEPRPAALHELSLRLFAAVAANGRSALLAARLIVEGEFVGPLSPALGRSEASVAGATSVAGGRFVVPFWLTVPYDDQANNQVPPADWPWAHGGDPGDFPGAFAGLT</sequence>
<dbReference type="Proteomes" id="UP000005801">
    <property type="component" value="Unassembled WGS sequence"/>
</dbReference>
<dbReference type="RefSeq" id="WP_006976622.1">
    <property type="nucleotide sequence ID" value="NZ_ABCS01000142.1"/>
</dbReference>
<dbReference type="AlphaFoldDB" id="A6GIT6"/>
<organism evidence="1 2">
    <name type="scientific">Plesiocystis pacifica SIR-1</name>
    <dbReference type="NCBI Taxonomy" id="391625"/>
    <lineage>
        <taxon>Bacteria</taxon>
        <taxon>Pseudomonadati</taxon>
        <taxon>Myxococcota</taxon>
        <taxon>Polyangia</taxon>
        <taxon>Nannocystales</taxon>
        <taxon>Nannocystaceae</taxon>
        <taxon>Plesiocystis</taxon>
    </lineage>
</organism>
<evidence type="ECO:0000313" key="2">
    <source>
        <dbReference type="Proteomes" id="UP000005801"/>
    </source>
</evidence>
<proteinExistence type="predicted"/>
<evidence type="ECO:0000313" key="1">
    <source>
        <dbReference type="EMBL" id="EDM74231.1"/>
    </source>
</evidence>
<reference evidence="1 2" key="1">
    <citation type="submission" date="2007-06" db="EMBL/GenBank/DDBJ databases">
        <authorList>
            <person name="Shimkets L."/>
            <person name="Ferriera S."/>
            <person name="Johnson J."/>
            <person name="Kravitz S."/>
            <person name="Beeson K."/>
            <person name="Sutton G."/>
            <person name="Rogers Y.-H."/>
            <person name="Friedman R."/>
            <person name="Frazier M."/>
            <person name="Venter J.C."/>
        </authorList>
    </citation>
    <scope>NUCLEOTIDE SEQUENCE [LARGE SCALE GENOMIC DNA]</scope>
    <source>
        <strain evidence="1 2">SIR-1</strain>
    </source>
</reference>
<protein>
    <submittedName>
        <fullName evidence="1">Uncharacterized protein</fullName>
    </submittedName>
</protein>